<dbReference type="SUPFAM" id="SSF161098">
    <property type="entry name" value="MetI-like"/>
    <property type="match status" value="1"/>
</dbReference>
<dbReference type="Pfam" id="PF19300">
    <property type="entry name" value="BPD_transp_1_N"/>
    <property type="match status" value="1"/>
</dbReference>
<dbReference type="KEGG" id="sgrg:L0C25_02505"/>
<dbReference type="CDD" id="cd06261">
    <property type="entry name" value="TM_PBP2"/>
    <property type="match status" value="1"/>
</dbReference>
<feature type="transmembrane region" description="Helical" evidence="7">
    <location>
        <begin position="98"/>
        <end position="120"/>
    </location>
</feature>
<feature type="transmembrane region" description="Helical" evidence="7">
    <location>
        <begin position="132"/>
        <end position="163"/>
    </location>
</feature>
<gene>
    <name evidence="9" type="ORF">L0C25_02505</name>
</gene>
<feature type="transmembrane region" description="Helical" evidence="7">
    <location>
        <begin position="234"/>
        <end position="255"/>
    </location>
</feature>
<dbReference type="GO" id="GO:0055085">
    <property type="term" value="P:transmembrane transport"/>
    <property type="evidence" value="ECO:0007669"/>
    <property type="project" value="InterPro"/>
</dbReference>
<dbReference type="AlphaFoldDB" id="A0AA46YLY0"/>
<evidence type="ECO:0000313" key="9">
    <source>
        <dbReference type="EMBL" id="UYM05966.1"/>
    </source>
</evidence>
<evidence type="ECO:0000256" key="7">
    <source>
        <dbReference type="RuleBase" id="RU363032"/>
    </source>
</evidence>
<evidence type="ECO:0000256" key="5">
    <source>
        <dbReference type="ARBA" id="ARBA00022989"/>
    </source>
</evidence>
<keyword evidence="2 7" id="KW-0813">Transport</keyword>
<feature type="transmembrane region" description="Helical" evidence="7">
    <location>
        <begin position="7"/>
        <end position="29"/>
    </location>
</feature>
<dbReference type="PROSITE" id="PS50928">
    <property type="entry name" value="ABC_TM1"/>
    <property type="match status" value="1"/>
</dbReference>
<organism evidence="9 10">
    <name type="scientific">Solicola gregarius</name>
    <dbReference type="NCBI Taxonomy" id="2908642"/>
    <lineage>
        <taxon>Bacteria</taxon>
        <taxon>Bacillati</taxon>
        <taxon>Actinomycetota</taxon>
        <taxon>Actinomycetes</taxon>
        <taxon>Propionibacteriales</taxon>
        <taxon>Nocardioidaceae</taxon>
        <taxon>Solicola</taxon>
    </lineage>
</organism>
<dbReference type="EMBL" id="CP094970">
    <property type="protein sequence ID" value="UYM05966.1"/>
    <property type="molecule type" value="Genomic_DNA"/>
</dbReference>
<dbReference type="GO" id="GO:0005886">
    <property type="term" value="C:plasma membrane"/>
    <property type="evidence" value="ECO:0007669"/>
    <property type="project" value="UniProtKB-SubCell"/>
</dbReference>
<keyword evidence="10" id="KW-1185">Reference proteome</keyword>
<dbReference type="PANTHER" id="PTHR43163:SF3">
    <property type="entry name" value="PEPTIDE ABC TRANSPORTER PERMEASE PROTEIN"/>
    <property type="match status" value="1"/>
</dbReference>
<proteinExistence type="inferred from homology"/>
<evidence type="ECO:0000259" key="8">
    <source>
        <dbReference type="PROSITE" id="PS50928"/>
    </source>
</evidence>
<evidence type="ECO:0000256" key="1">
    <source>
        <dbReference type="ARBA" id="ARBA00004651"/>
    </source>
</evidence>
<reference evidence="9" key="1">
    <citation type="submission" date="2022-01" db="EMBL/GenBank/DDBJ databases">
        <title>Nocardioidaceae gen. sp. A5X3R13.</title>
        <authorList>
            <person name="Lopez Marin M.A."/>
            <person name="Uhlik O."/>
        </authorList>
    </citation>
    <scope>NUCLEOTIDE SEQUENCE</scope>
    <source>
        <strain evidence="9">A5X3R13</strain>
    </source>
</reference>
<feature type="transmembrane region" description="Helical" evidence="7">
    <location>
        <begin position="282"/>
        <end position="301"/>
    </location>
</feature>
<accession>A0AA46YLY0</accession>
<keyword evidence="3" id="KW-1003">Cell membrane</keyword>
<dbReference type="InterPro" id="IPR035906">
    <property type="entry name" value="MetI-like_sf"/>
</dbReference>
<feature type="domain" description="ABC transmembrane type-1" evidence="8">
    <location>
        <begin position="96"/>
        <end position="298"/>
    </location>
</feature>
<dbReference type="Gene3D" id="1.10.3720.10">
    <property type="entry name" value="MetI-like"/>
    <property type="match status" value="1"/>
</dbReference>
<feature type="transmembrane region" description="Helical" evidence="7">
    <location>
        <begin position="175"/>
        <end position="194"/>
    </location>
</feature>
<dbReference type="InterPro" id="IPR000515">
    <property type="entry name" value="MetI-like"/>
</dbReference>
<keyword evidence="6 7" id="KW-0472">Membrane</keyword>
<keyword evidence="5 7" id="KW-1133">Transmembrane helix</keyword>
<dbReference type="PANTHER" id="PTHR43163">
    <property type="entry name" value="DIPEPTIDE TRANSPORT SYSTEM PERMEASE PROTEIN DPPB-RELATED"/>
    <property type="match status" value="1"/>
</dbReference>
<evidence type="ECO:0000256" key="3">
    <source>
        <dbReference type="ARBA" id="ARBA00022475"/>
    </source>
</evidence>
<name>A0AA46YLY0_9ACTN</name>
<evidence type="ECO:0000256" key="4">
    <source>
        <dbReference type="ARBA" id="ARBA00022692"/>
    </source>
</evidence>
<keyword evidence="4 7" id="KW-0812">Transmembrane</keyword>
<comment type="similarity">
    <text evidence="7">Belongs to the binding-protein-dependent transport system permease family.</text>
</comment>
<dbReference type="RefSeq" id="WP_271634812.1">
    <property type="nucleotide sequence ID" value="NZ_CP094970.1"/>
</dbReference>
<comment type="subcellular location">
    <subcellularLocation>
        <location evidence="1 7">Cell membrane</location>
        <topology evidence="1 7">Multi-pass membrane protein</topology>
    </subcellularLocation>
</comment>
<dbReference type="Pfam" id="PF00528">
    <property type="entry name" value="BPD_transp_1"/>
    <property type="match status" value="1"/>
</dbReference>
<evidence type="ECO:0000313" key="10">
    <source>
        <dbReference type="Proteomes" id="UP001164390"/>
    </source>
</evidence>
<evidence type="ECO:0000256" key="2">
    <source>
        <dbReference type="ARBA" id="ARBA00022448"/>
    </source>
</evidence>
<sequence>MRTVVRNVAEVVTTLVLASFLIFLAMYLAPGDKAALLAGGPENLTPQTLQAINEQYHFDDPMIVQYFYWLGNAVQGDFGRSYVYGQDVSSLLTSRFDVTVFLVLYTAVLVIAIGLVLGVVSALRRRKAADSAILTVTTFLGGIPPFVAAVALIAVFAVGLAWFPTTGAGDGIADRFYHLTLPAIALAVGSIAGMTRVTRQSMVSQSESPHVDVARTRGLPRAYIVRQHILRNSAAPIITMSGLIIAGTIAGTVLVEEAFGLSGIGKLLIDAIDQRDLPVTQAVLLLLVLAYIITTRIADVLQRVADPRLRGSES</sequence>
<dbReference type="InterPro" id="IPR045621">
    <property type="entry name" value="BPD_transp_1_N"/>
</dbReference>
<dbReference type="Proteomes" id="UP001164390">
    <property type="component" value="Chromosome"/>
</dbReference>
<protein>
    <submittedName>
        <fullName evidence="9">ABC transporter permease</fullName>
    </submittedName>
</protein>
<evidence type="ECO:0000256" key="6">
    <source>
        <dbReference type="ARBA" id="ARBA00023136"/>
    </source>
</evidence>